<dbReference type="InterPro" id="IPR028241">
    <property type="entry name" value="RAVE2/Rogdi"/>
</dbReference>
<dbReference type="Proteomes" id="UP001652625">
    <property type="component" value="Chromosome 10"/>
</dbReference>
<evidence type="ECO:0000313" key="3">
    <source>
        <dbReference type="RefSeq" id="XP_065663646.1"/>
    </source>
</evidence>
<reference evidence="3" key="1">
    <citation type="submission" date="2025-08" db="UniProtKB">
        <authorList>
            <consortium name="RefSeq"/>
        </authorList>
    </citation>
    <scope>IDENTIFICATION</scope>
</reference>
<comment type="similarity">
    <text evidence="1">Belongs to the rogdi family.</text>
</comment>
<organism evidence="2 3">
    <name type="scientific">Hydra vulgaris</name>
    <name type="common">Hydra</name>
    <name type="synonym">Hydra attenuata</name>
    <dbReference type="NCBI Taxonomy" id="6087"/>
    <lineage>
        <taxon>Eukaryota</taxon>
        <taxon>Metazoa</taxon>
        <taxon>Cnidaria</taxon>
        <taxon>Hydrozoa</taxon>
        <taxon>Hydroidolina</taxon>
        <taxon>Anthoathecata</taxon>
        <taxon>Aplanulata</taxon>
        <taxon>Hydridae</taxon>
        <taxon>Hydra</taxon>
    </lineage>
</organism>
<keyword evidence="2" id="KW-1185">Reference proteome</keyword>
<accession>A0ABM4CP89</accession>
<evidence type="ECO:0000256" key="1">
    <source>
        <dbReference type="ARBA" id="ARBA00005535"/>
    </source>
</evidence>
<dbReference type="PANTHER" id="PTHR13618:SF1">
    <property type="entry name" value="PROTEIN ROGDI HOMOLOG"/>
    <property type="match status" value="1"/>
</dbReference>
<sequence>MSSKVNVLRLEFNWLLTDEVSSILAQLKEIIQSCLSRFKMPLGMSATDTSKGSNLPFNNSDLVKGWINVAGEHVIKAELKFKIPKFGSAGIGTFIFEQCPWKLQQLLETHNHLQMAFDEILERECCGKFTSGEQVEELMNTLMASLNRAKTSMLVPEKLVLAELFNSSQQRVFNPSIPEELIIFFNVNCDKVVLSVYVLNSLTSAPSQKVLIQDQSTIGHQFETHNKWYEVINKAEVICSVPWLKDLIVWINTALQLCQQLKDKIAIFHTLLPDLVLTEDAD</sequence>
<protein>
    <submittedName>
        <fullName evidence="3">Protein rogdi homolog isoform X3</fullName>
    </submittedName>
</protein>
<dbReference type="PANTHER" id="PTHR13618">
    <property type="entry name" value="LEUCINE ZIPPER CONTAINING TRANSCRIPTION FACTOR LZF1"/>
    <property type="match status" value="1"/>
</dbReference>
<dbReference type="RefSeq" id="XP_065663646.1">
    <property type="nucleotide sequence ID" value="XM_065807574.1"/>
</dbReference>
<name>A0ABM4CP89_HYDVU</name>
<proteinExistence type="inferred from homology"/>
<dbReference type="GeneID" id="100203918"/>
<evidence type="ECO:0000313" key="2">
    <source>
        <dbReference type="Proteomes" id="UP001652625"/>
    </source>
</evidence>
<gene>
    <name evidence="3" type="primary">LOC100203918</name>
</gene>
<dbReference type="Pfam" id="PF10259">
    <property type="entry name" value="Rogdi_lz"/>
    <property type="match status" value="1"/>
</dbReference>